<dbReference type="Gene3D" id="3.40.50.1820">
    <property type="entry name" value="alpha/beta hydrolase"/>
    <property type="match status" value="1"/>
</dbReference>
<keyword evidence="2" id="KW-0378">Hydrolase</keyword>
<dbReference type="Proteomes" id="UP001521150">
    <property type="component" value="Unassembled WGS sequence"/>
</dbReference>
<dbReference type="PANTHER" id="PTHR46623">
    <property type="entry name" value="CARBOXYMETHYLENEBUTENOLIDASE-RELATED"/>
    <property type="match status" value="1"/>
</dbReference>
<organism evidence="2 3">
    <name type="scientific">Kibdelosporangium philippinense</name>
    <dbReference type="NCBI Taxonomy" id="211113"/>
    <lineage>
        <taxon>Bacteria</taxon>
        <taxon>Bacillati</taxon>
        <taxon>Actinomycetota</taxon>
        <taxon>Actinomycetes</taxon>
        <taxon>Pseudonocardiales</taxon>
        <taxon>Pseudonocardiaceae</taxon>
        <taxon>Kibdelosporangium</taxon>
    </lineage>
</organism>
<name>A0ABS8ZF60_9PSEU</name>
<protein>
    <submittedName>
        <fullName evidence="2">Dienelactone hydrolase family protein</fullName>
    </submittedName>
</protein>
<evidence type="ECO:0000313" key="3">
    <source>
        <dbReference type="Proteomes" id="UP001521150"/>
    </source>
</evidence>
<dbReference type="SUPFAM" id="SSF53474">
    <property type="entry name" value="alpha/beta-Hydrolases"/>
    <property type="match status" value="1"/>
</dbReference>
<dbReference type="InterPro" id="IPR029058">
    <property type="entry name" value="AB_hydrolase_fold"/>
</dbReference>
<sequence length="231" mass="24611">MSVQRTESVRTPDGEFDLTVWAPAGGGPAVLVIQEIFGVGEYIEAVAGDLVELGYVVAAPDMFWRLRPGWRAGHDDEGLAESMDLASRFDMTTGVADVAAAYQHLAQLPEVTGGVAVLGFCFGGTVAFVSAAAIQPAAVLSFYGSGVPSQLDLLDEIKSPLQLHFGGNDPYIPAQKVADVAAAVEGRDGVELHIQPDGGHAFHNRVAPQFYQPEPAERAWALAVDFLRRHL</sequence>
<accession>A0ABS8ZF60</accession>
<gene>
    <name evidence="2" type="ORF">LWC34_27085</name>
</gene>
<dbReference type="EMBL" id="JAJVCN010000002">
    <property type="protein sequence ID" value="MCE7006465.1"/>
    <property type="molecule type" value="Genomic_DNA"/>
</dbReference>
<proteinExistence type="predicted"/>
<dbReference type="Pfam" id="PF01738">
    <property type="entry name" value="DLH"/>
    <property type="match status" value="1"/>
</dbReference>
<dbReference type="InterPro" id="IPR002925">
    <property type="entry name" value="Dienelactn_hydro"/>
</dbReference>
<dbReference type="PANTHER" id="PTHR46623:SF6">
    <property type="entry name" value="ALPHA_BETA-HYDROLASES SUPERFAMILY PROTEIN"/>
    <property type="match status" value="1"/>
</dbReference>
<dbReference type="InterPro" id="IPR051049">
    <property type="entry name" value="Dienelactone_hydrolase-like"/>
</dbReference>
<dbReference type="GO" id="GO:0016787">
    <property type="term" value="F:hydrolase activity"/>
    <property type="evidence" value="ECO:0007669"/>
    <property type="project" value="UniProtKB-KW"/>
</dbReference>
<evidence type="ECO:0000313" key="2">
    <source>
        <dbReference type="EMBL" id="MCE7006465.1"/>
    </source>
</evidence>
<feature type="domain" description="Dienelactone hydrolase" evidence="1">
    <location>
        <begin position="23"/>
        <end position="230"/>
    </location>
</feature>
<dbReference type="RefSeq" id="WP_233727932.1">
    <property type="nucleotide sequence ID" value="NZ_JAJVCN010000002.1"/>
</dbReference>
<evidence type="ECO:0000259" key="1">
    <source>
        <dbReference type="Pfam" id="PF01738"/>
    </source>
</evidence>
<comment type="caution">
    <text evidence="2">The sequence shown here is derived from an EMBL/GenBank/DDBJ whole genome shotgun (WGS) entry which is preliminary data.</text>
</comment>
<reference evidence="2 3" key="1">
    <citation type="submission" date="2021-12" db="EMBL/GenBank/DDBJ databases">
        <title>Genome sequence of Kibdelosporangium philippinense ATCC 49844.</title>
        <authorList>
            <person name="Fedorov E.A."/>
            <person name="Omeragic M."/>
            <person name="Shalygina K.F."/>
            <person name="Maclea K.S."/>
        </authorList>
    </citation>
    <scope>NUCLEOTIDE SEQUENCE [LARGE SCALE GENOMIC DNA]</scope>
    <source>
        <strain evidence="2 3">ATCC 49844</strain>
    </source>
</reference>
<keyword evidence="3" id="KW-1185">Reference proteome</keyword>